<keyword evidence="4" id="KW-1185">Reference proteome</keyword>
<protein>
    <recommendedName>
        <fullName evidence="2">Antitoxin FitA-like ribbon-helix-helix domain-containing protein</fullName>
    </recommendedName>
</protein>
<name>A0A317NWR5_9NOCA</name>
<feature type="region of interest" description="Disordered" evidence="1">
    <location>
        <begin position="56"/>
        <end position="79"/>
    </location>
</feature>
<evidence type="ECO:0000313" key="3">
    <source>
        <dbReference type="EMBL" id="PWV79447.1"/>
    </source>
</evidence>
<accession>A0A317NWR5</accession>
<dbReference type="InterPro" id="IPR053853">
    <property type="entry name" value="FitA-like_RHH"/>
</dbReference>
<dbReference type="Proteomes" id="UP000246410">
    <property type="component" value="Unassembled WGS sequence"/>
</dbReference>
<gene>
    <name evidence="3" type="ORF">DFR69_102510</name>
</gene>
<dbReference type="RefSeq" id="WP_110036571.1">
    <property type="nucleotide sequence ID" value="NZ_QGTL01000002.1"/>
</dbReference>
<evidence type="ECO:0000313" key="4">
    <source>
        <dbReference type="Proteomes" id="UP000246410"/>
    </source>
</evidence>
<dbReference type="GO" id="GO:0006355">
    <property type="term" value="P:regulation of DNA-templated transcription"/>
    <property type="evidence" value="ECO:0007669"/>
    <property type="project" value="InterPro"/>
</dbReference>
<evidence type="ECO:0000256" key="1">
    <source>
        <dbReference type="SAM" id="MobiDB-lite"/>
    </source>
</evidence>
<comment type="caution">
    <text evidence="3">The sequence shown here is derived from an EMBL/GenBank/DDBJ whole genome shotgun (WGS) entry which is preliminary data.</text>
</comment>
<dbReference type="InterPro" id="IPR010985">
    <property type="entry name" value="Ribbon_hlx_hlx"/>
</dbReference>
<feature type="compositionally biased region" description="Polar residues" evidence="1">
    <location>
        <begin position="56"/>
        <end position="68"/>
    </location>
</feature>
<reference evidence="3 4" key="1">
    <citation type="submission" date="2018-05" db="EMBL/GenBank/DDBJ databases">
        <title>Genomic Encyclopedia of Type Strains, Phase IV (KMG-IV): sequencing the most valuable type-strain genomes for metagenomic binning, comparative biology and taxonomic classification.</title>
        <authorList>
            <person name="Goeker M."/>
        </authorList>
    </citation>
    <scope>NUCLEOTIDE SEQUENCE [LARGE SCALE GENOMIC DNA]</scope>
    <source>
        <strain evidence="3 4">DSM 44717</strain>
    </source>
</reference>
<feature type="domain" description="Antitoxin FitA-like ribbon-helix-helix" evidence="2">
    <location>
        <begin position="2"/>
        <end position="40"/>
    </location>
</feature>
<evidence type="ECO:0000259" key="2">
    <source>
        <dbReference type="Pfam" id="PF22513"/>
    </source>
</evidence>
<proteinExistence type="predicted"/>
<dbReference type="SUPFAM" id="SSF47598">
    <property type="entry name" value="Ribbon-helix-helix"/>
    <property type="match status" value="1"/>
</dbReference>
<dbReference type="AlphaFoldDB" id="A0A317NWR5"/>
<organism evidence="3 4">
    <name type="scientific">Nocardia neocaledoniensis</name>
    <dbReference type="NCBI Taxonomy" id="236511"/>
    <lineage>
        <taxon>Bacteria</taxon>
        <taxon>Bacillati</taxon>
        <taxon>Actinomycetota</taxon>
        <taxon>Actinomycetes</taxon>
        <taxon>Mycobacteriales</taxon>
        <taxon>Nocardiaceae</taxon>
        <taxon>Nocardia</taxon>
    </lineage>
</organism>
<sequence length="79" mass="8677">MATIQIRDIPEEAAEVFRRRAEEAGMSLQAYMRRELIAAARRRTKAEAMAAIRESLANSESPGATNESILDALADARGE</sequence>
<dbReference type="Pfam" id="PF22513">
    <property type="entry name" value="FitA-like_RHH"/>
    <property type="match status" value="1"/>
</dbReference>
<dbReference type="EMBL" id="QGTL01000002">
    <property type="protein sequence ID" value="PWV79447.1"/>
    <property type="molecule type" value="Genomic_DNA"/>
</dbReference>